<reference evidence="16" key="1">
    <citation type="submission" date="2025-08" db="UniProtKB">
        <authorList>
            <consortium name="RefSeq"/>
        </authorList>
    </citation>
    <scope>IDENTIFICATION</scope>
    <source>
        <strain evidence="16">Airmid</strain>
    </source>
</reference>
<feature type="compositionally biased region" description="Pro residues" evidence="12">
    <location>
        <begin position="398"/>
        <end position="410"/>
    </location>
</feature>
<feature type="region of interest" description="Disordered" evidence="12">
    <location>
        <begin position="130"/>
        <end position="262"/>
    </location>
</feature>
<keyword evidence="15" id="KW-1185">Reference proteome</keyword>
<dbReference type="PROSITE" id="PS50071">
    <property type="entry name" value="HOMEOBOX_2"/>
    <property type="match status" value="1"/>
</dbReference>
<evidence type="ECO:0000259" key="14">
    <source>
        <dbReference type="PROSITE" id="PS50071"/>
    </source>
</evidence>
<dbReference type="SUPFAM" id="SSF46689">
    <property type="entry name" value="Homeodomain-like"/>
    <property type="match status" value="1"/>
</dbReference>
<dbReference type="OMA" id="SPEMANH"/>
<dbReference type="InterPro" id="IPR017970">
    <property type="entry name" value="Homeobox_CS"/>
</dbReference>
<dbReference type="GO" id="GO:0000977">
    <property type="term" value="F:RNA polymerase II transcription regulatory region sequence-specific DNA binding"/>
    <property type="evidence" value="ECO:0007669"/>
    <property type="project" value="TreeGrafter"/>
</dbReference>
<dbReference type="Pfam" id="PF00412">
    <property type="entry name" value="LIM"/>
    <property type="match status" value="2"/>
</dbReference>
<dbReference type="GO" id="GO:0005634">
    <property type="term" value="C:nucleus"/>
    <property type="evidence" value="ECO:0007669"/>
    <property type="project" value="UniProtKB-SubCell"/>
</dbReference>
<dbReference type="InterPro" id="IPR050453">
    <property type="entry name" value="LIM_Homeobox_TF"/>
</dbReference>
<sequence length="532" mass="57673">MVTMKMIQCAGCDLPILDRFLLNVLDRSWHTKCVQCCECKCNLTEKCFSRDGKIYCRNDFFKRFGTKCSGCSQGILPTDLVRRARNKVFHIKCFTCIVCRKQLSTGEQLYILEENRFICEKDYINNRHHHLHPHQQQQQPPPPTLLHHSHHHHNHHQHMVSPDSDNEDETLLGLDGPLPSLNSLSHGSSHHALSSKSSPMSATSSMSDSGIGCTNGSAASLGGLGDPSSPTGGHQSGSANSIGSGNDENQPGGTKRRGPRTTIKAKQLETLKAAFQATPKPTRHIREQLANETGLNMRVIQVWFQNRRSKERRMKQVNSFSARRHFFRNNRRAMRPLRPGMTPDGLEDSPEMANHNNGFGYFSDSSNPSEFQFNGPPPPPPPPSHSSSGYFDFYPQGQGPPPPPPGPPSDGVPNSNNNGGLPFPSGPNSHPASVPPPTSAPNMHEPGSNIHQPGIINLGADAPFISGNSLGPDSMIAAGGQSRNSVSPSSSVGGGDVGSLSLSSMTPDTFGRPNSANSGPPTFSTMTETPVW</sequence>
<evidence type="ECO:0000256" key="1">
    <source>
        <dbReference type="ARBA" id="ARBA00004123"/>
    </source>
</evidence>
<feature type="DNA-binding region" description="Homeobox" evidence="9">
    <location>
        <begin position="256"/>
        <end position="315"/>
    </location>
</feature>
<dbReference type="CTD" id="31813"/>
<keyword evidence="3" id="KW-0677">Repeat</keyword>
<dbReference type="RefSeq" id="XP_027196209.1">
    <property type="nucleotide sequence ID" value="XM_027340408.1"/>
</dbReference>
<feature type="compositionally biased region" description="Low complexity" evidence="12">
    <location>
        <begin position="411"/>
        <end position="420"/>
    </location>
</feature>
<dbReference type="FunFam" id="2.10.110.10:FF:000046">
    <property type="entry name" value="LIM/homeobox protein Lhx1"/>
    <property type="match status" value="1"/>
</dbReference>
<protein>
    <submittedName>
        <fullName evidence="16">LIM/homeobox protein Lhx1-like</fullName>
    </submittedName>
</protein>
<evidence type="ECO:0000313" key="15">
    <source>
        <dbReference type="Proteomes" id="UP000515146"/>
    </source>
</evidence>
<keyword evidence="8 9" id="KW-0539">Nucleus</keyword>
<dbReference type="Gene3D" id="2.10.110.10">
    <property type="entry name" value="Cysteine Rich Protein"/>
    <property type="match status" value="2"/>
</dbReference>
<evidence type="ECO:0000256" key="7">
    <source>
        <dbReference type="ARBA" id="ARBA00023155"/>
    </source>
</evidence>
<dbReference type="CDD" id="cd09375">
    <property type="entry name" value="LIM2_Lhx1_Lhx5"/>
    <property type="match status" value="1"/>
</dbReference>
<dbReference type="FunFam" id="2.10.110.10:FF:000120">
    <property type="entry name" value="Insulin gene enhancer protein ISL-2"/>
    <property type="match status" value="1"/>
</dbReference>
<dbReference type="InParanoid" id="A0A6P6XWC8"/>
<dbReference type="CDD" id="cd00086">
    <property type="entry name" value="homeodomain"/>
    <property type="match status" value="1"/>
</dbReference>
<feature type="region of interest" description="Disordered" evidence="12">
    <location>
        <begin position="334"/>
        <end position="455"/>
    </location>
</feature>
<feature type="compositionally biased region" description="Polar residues" evidence="12">
    <location>
        <begin position="363"/>
        <end position="372"/>
    </location>
</feature>
<evidence type="ECO:0000256" key="9">
    <source>
        <dbReference type="PROSITE-ProRule" id="PRU00108"/>
    </source>
</evidence>
<evidence type="ECO:0000256" key="8">
    <source>
        <dbReference type="ARBA" id="ARBA00023242"/>
    </source>
</evidence>
<dbReference type="FunFam" id="1.10.10.60:FF:000075">
    <property type="entry name" value="LIM/homeobox protein Lhx1"/>
    <property type="match status" value="1"/>
</dbReference>
<feature type="domain" description="Homeobox" evidence="14">
    <location>
        <begin position="254"/>
        <end position="314"/>
    </location>
</feature>
<evidence type="ECO:0000256" key="6">
    <source>
        <dbReference type="ARBA" id="ARBA00023125"/>
    </source>
</evidence>
<feature type="compositionally biased region" description="Polar residues" evidence="12">
    <location>
        <begin position="228"/>
        <end position="252"/>
    </location>
</feature>
<dbReference type="Gene3D" id="1.10.10.60">
    <property type="entry name" value="Homeodomain-like"/>
    <property type="match status" value="1"/>
</dbReference>
<dbReference type="Pfam" id="PF00046">
    <property type="entry name" value="Homeodomain"/>
    <property type="match status" value="1"/>
</dbReference>
<dbReference type="FunCoup" id="A0A6P6XWC8">
    <property type="interactions" value="65"/>
</dbReference>
<dbReference type="PROSITE" id="PS50023">
    <property type="entry name" value="LIM_DOMAIN_2"/>
    <property type="match status" value="2"/>
</dbReference>
<dbReference type="CDD" id="cd09367">
    <property type="entry name" value="LIM1_Lhx1_Lhx5"/>
    <property type="match status" value="1"/>
</dbReference>
<keyword evidence="2 10" id="KW-0479">Metal-binding</keyword>
<feature type="domain" description="LIM zinc-binding" evidence="13">
    <location>
        <begin position="7"/>
        <end position="66"/>
    </location>
</feature>
<evidence type="ECO:0000256" key="4">
    <source>
        <dbReference type="ARBA" id="ARBA00022833"/>
    </source>
</evidence>
<evidence type="ECO:0000256" key="10">
    <source>
        <dbReference type="PROSITE-ProRule" id="PRU00125"/>
    </source>
</evidence>
<dbReference type="InterPro" id="IPR049618">
    <property type="entry name" value="Lhx1/5_LIM1"/>
</dbReference>
<feature type="compositionally biased region" description="Pro residues" evidence="12">
    <location>
        <begin position="375"/>
        <end position="384"/>
    </location>
</feature>
<dbReference type="Proteomes" id="UP000515146">
    <property type="component" value="Unplaced"/>
</dbReference>
<accession>A0A6P6XWC8</accession>
<dbReference type="InterPro" id="IPR049619">
    <property type="entry name" value="Lhx1/5_LIM2"/>
</dbReference>
<dbReference type="OrthoDB" id="10068367at2759"/>
<comment type="subcellular location">
    <subcellularLocation>
        <location evidence="1 9 11">Nucleus</location>
    </subcellularLocation>
</comment>
<feature type="compositionally biased region" description="Low complexity" evidence="12">
    <location>
        <begin position="176"/>
        <end position="210"/>
    </location>
</feature>
<evidence type="ECO:0000256" key="3">
    <source>
        <dbReference type="ARBA" id="ARBA00022737"/>
    </source>
</evidence>
<dbReference type="PANTHER" id="PTHR24208:SF105">
    <property type="entry name" value="DLIM1"/>
    <property type="match status" value="1"/>
</dbReference>
<evidence type="ECO:0000256" key="5">
    <source>
        <dbReference type="ARBA" id="ARBA00023038"/>
    </source>
</evidence>
<name>A0A6P6XWC8_DERPT</name>
<dbReference type="SMART" id="SM00132">
    <property type="entry name" value="LIM"/>
    <property type="match status" value="2"/>
</dbReference>
<evidence type="ECO:0000313" key="16">
    <source>
        <dbReference type="RefSeq" id="XP_027196209.1"/>
    </source>
</evidence>
<feature type="compositionally biased region" description="Polar residues" evidence="12">
    <location>
        <begin position="512"/>
        <end position="532"/>
    </location>
</feature>
<feature type="region of interest" description="Disordered" evidence="12">
    <location>
        <begin position="468"/>
        <end position="532"/>
    </location>
</feature>
<dbReference type="KEGG" id="dpte:113790713"/>
<proteinExistence type="predicted"/>
<dbReference type="GO" id="GO:0008270">
    <property type="term" value="F:zinc ion binding"/>
    <property type="evidence" value="ECO:0007669"/>
    <property type="project" value="InterPro"/>
</dbReference>
<feature type="domain" description="LIM zinc-binding" evidence="13">
    <location>
        <begin position="67"/>
        <end position="129"/>
    </location>
</feature>
<dbReference type="PROSITE" id="PS00027">
    <property type="entry name" value="HOMEOBOX_1"/>
    <property type="match status" value="1"/>
</dbReference>
<feature type="compositionally biased region" description="Low complexity" evidence="12">
    <location>
        <begin position="479"/>
        <end position="491"/>
    </location>
</feature>
<gene>
    <name evidence="16" type="primary">LOC113790713</name>
</gene>
<keyword evidence="5 10" id="KW-0440">LIM domain</keyword>
<organism evidence="15 16">
    <name type="scientific">Dermatophagoides pteronyssinus</name>
    <name type="common">European house dust mite</name>
    <dbReference type="NCBI Taxonomy" id="6956"/>
    <lineage>
        <taxon>Eukaryota</taxon>
        <taxon>Metazoa</taxon>
        <taxon>Ecdysozoa</taxon>
        <taxon>Arthropoda</taxon>
        <taxon>Chelicerata</taxon>
        <taxon>Arachnida</taxon>
        <taxon>Acari</taxon>
        <taxon>Acariformes</taxon>
        <taxon>Sarcoptiformes</taxon>
        <taxon>Astigmata</taxon>
        <taxon>Psoroptidia</taxon>
        <taxon>Analgoidea</taxon>
        <taxon>Pyroglyphidae</taxon>
        <taxon>Dermatophagoidinae</taxon>
        <taxon>Dermatophagoides</taxon>
    </lineage>
</organism>
<dbReference type="PROSITE" id="PS00478">
    <property type="entry name" value="LIM_DOMAIN_1"/>
    <property type="match status" value="2"/>
</dbReference>
<dbReference type="PANTHER" id="PTHR24208">
    <property type="entry name" value="LIM/HOMEOBOX PROTEIN LHX"/>
    <property type="match status" value="1"/>
</dbReference>
<evidence type="ECO:0000256" key="12">
    <source>
        <dbReference type="SAM" id="MobiDB-lite"/>
    </source>
</evidence>
<dbReference type="GO" id="GO:0030182">
    <property type="term" value="P:neuron differentiation"/>
    <property type="evidence" value="ECO:0007669"/>
    <property type="project" value="TreeGrafter"/>
</dbReference>
<feature type="compositionally biased region" description="Basic residues" evidence="12">
    <location>
        <begin position="147"/>
        <end position="158"/>
    </location>
</feature>
<dbReference type="AlphaFoldDB" id="A0A6P6XWC8"/>
<dbReference type="SMART" id="SM00389">
    <property type="entry name" value="HOX"/>
    <property type="match status" value="1"/>
</dbReference>
<evidence type="ECO:0000256" key="2">
    <source>
        <dbReference type="ARBA" id="ARBA00022723"/>
    </source>
</evidence>
<dbReference type="SUPFAM" id="SSF57716">
    <property type="entry name" value="Glucocorticoid receptor-like (DNA-binding domain)"/>
    <property type="match status" value="2"/>
</dbReference>
<dbReference type="InterPro" id="IPR001356">
    <property type="entry name" value="HD"/>
</dbReference>
<keyword evidence="7 9" id="KW-0371">Homeobox</keyword>
<dbReference type="InterPro" id="IPR009057">
    <property type="entry name" value="Homeodomain-like_sf"/>
</dbReference>
<dbReference type="InterPro" id="IPR001781">
    <property type="entry name" value="Znf_LIM"/>
</dbReference>
<evidence type="ECO:0000256" key="11">
    <source>
        <dbReference type="RuleBase" id="RU000682"/>
    </source>
</evidence>
<keyword evidence="6 9" id="KW-0238">DNA-binding</keyword>
<keyword evidence="4 10" id="KW-0862">Zinc</keyword>
<dbReference type="GO" id="GO:0000981">
    <property type="term" value="F:DNA-binding transcription factor activity, RNA polymerase II-specific"/>
    <property type="evidence" value="ECO:0007669"/>
    <property type="project" value="InterPro"/>
</dbReference>
<evidence type="ECO:0000259" key="13">
    <source>
        <dbReference type="PROSITE" id="PS50023"/>
    </source>
</evidence>